<keyword evidence="3" id="KW-1185">Reference proteome</keyword>
<sequence length="344" mass="37398">MAPSLSVILNFLHSQLFVTVPKPTSSFADRVVIVTGGNVGLGLETARTIASLNAAKVIITSRSTAKGEEARASILSTTGRDPSAVEVWPLDLCSFDSVKAFAARARDLPRLDALICNAGVATGTFTRAEGHETTITTNVISTFLLSLLLLPKLKETAQRTNTLAHLTIVSSEVHFFTTFAEARKHPADPVFELLRDKDKSDMPDRYNVSKLLEVFVVRALAADPSLAGKPDSSSEPYPVVITAPNPGFCASALRKELYEGPFLMRWGVWLMELLLERTSEEGARNFVTCASAGENYHGQYVSDGVPKEPAAFVTSEEGKKLQEKTWAELRDILEGIEPGVTKNF</sequence>
<dbReference type="EMBL" id="JAGTJR010000015">
    <property type="protein sequence ID" value="KAH7048332.1"/>
    <property type="molecule type" value="Genomic_DNA"/>
</dbReference>
<dbReference type="Pfam" id="PF00106">
    <property type="entry name" value="adh_short"/>
    <property type="match status" value="1"/>
</dbReference>
<protein>
    <recommendedName>
        <fullName evidence="4">Short-chain dehydrogenase/reductase SDR</fullName>
    </recommendedName>
</protein>
<dbReference type="InterPro" id="IPR036291">
    <property type="entry name" value="NAD(P)-bd_dom_sf"/>
</dbReference>
<dbReference type="Proteomes" id="UP000774617">
    <property type="component" value="Unassembled WGS sequence"/>
</dbReference>
<evidence type="ECO:0000313" key="3">
    <source>
        <dbReference type="Proteomes" id="UP000774617"/>
    </source>
</evidence>
<dbReference type="Gene3D" id="3.40.50.720">
    <property type="entry name" value="NAD(P)-binding Rossmann-like Domain"/>
    <property type="match status" value="1"/>
</dbReference>
<name>A0ABQ8GB60_9PEZI</name>
<evidence type="ECO:0000256" key="1">
    <source>
        <dbReference type="ARBA" id="ARBA00023002"/>
    </source>
</evidence>
<comment type="caution">
    <text evidence="2">The sequence shown here is derived from an EMBL/GenBank/DDBJ whole genome shotgun (WGS) entry which is preliminary data.</text>
</comment>
<dbReference type="InterPro" id="IPR002347">
    <property type="entry name" value="SDR_fam"/>
</dbReference>
<evidence type="ECO:0000313" key="2">
    <source>
        <dbReference type="EMBL" id="KAH7048332.1"/>
    </source>
</evidence>
<dbReference type="PANTHER" id="PTHR43157">
    <property type="entry name" value="PHOSPHATIDYLINOSITOL-GLYCAN BIOSYNTHESIS CLASS F PROTEIN-RELATED"/>
    <property type="match status" value="1"/>
</dbReference>
<proteinExistence type="predicted"/>
<dbReference type="SUPFAM" id="SSF51735">
    <property type="entry name" value="NAD(P)-binding Rossmann-fold domains"/>
    <property type="match status" value="1"/>
</dbReference>
<gene>
    <name evidence="2" type="ORF">B0J12DRAFT_665698</name>
</gene>
<evidence type="ECO:0008006" key="4">
    <source>
        <dbReference type="Google" id="ProtNLM"/>
    </source>
</evidence>
<accession>A0ABQ8GB60</accession>
<dbReference type="PRINTS" id="PR00081">
    <property type="entry name" value="GDHRDH"/>
</dbReference>
<reference evidence="2 3" key="1">
    <citation type="journal article" date="2021" name="Nat. Commun.">
        <title>Genetic determinants of endophytism in the Arabidopsis root mycobiome.</title>
        <authorList>
            <person name="Mesny F."/>
            <person name="Miyauchi S."/>
            <person name="Thiergart T."/>
            <person name="Pickel B."/>
            <person name="Atanasova L."/>
            <person name="Karlsson M."/>
            <person name="Huettel B."/>
            <person name="Barry K.W."/>
            <person name="Haridas S."/>
            <person name="Chen C."/>
            <person name="Bauer D."/>
            <person name="Andreopoulos W."/>
            <person name="Pangilinan J."/>
            <person name="LaButti K."/>
            <person name="Riley R."/>
            <person name="Lipzen A."/>
            <person name="Clum A."/>
            <person name="Drula E."/>
            <person name="Henrissat B."/>
            <person name="Kohler A."/>
            <person name="Grigoriev I.V."/>
            <person name="Martin F.M."/>
            <person name="Hacquard S."/>
        </authorList>
    </citation>
    <scope>NUCLEOTIDE SEQUENCE [LARGE SCALE GENOMIC DNA]</scope>
    <source>
        <strain evidence="2 3">MPI-SDFR-AT-0080</strain>
    </source>
</reference>
<keyword evidence="1" id="KW-0560">Oxidoreductase</keyword>
<dbReference type="PANTHER" id="PTHR43157:SF31">
    <property type="entry name" value="PHOSPHATIDYLINOSITOL-GLYCAN BIOSYNTHESIS CLASS F PROTEIN"/>
    <property type="match status" value="1"/>
</dbReference>
<organism evidence="2 3">
    <name type="scientific">Macrophomina phaseolina</name>
    <dbReference type="NCBI Taxonomy" id="35725"/>
    <lineage>
        <taxon>Eukaryota</taxon>
        <taxon>Fungi</taxon>
        <taxon>Dikarya</taxon>
        <taxon>Ascomycota</taxon>
        <taxon>Pezizomycotina</taxon>
        <taxon>Dothideomycetes</taxon>
        <taxon>Dothideomycetes incertae sedis</taxon>
        <taxon>Botryosphaeriales</taxon>
        <taxon>Botryosphaeriaceae</taxon>
        <taxon>Macrophomina</taxon>
    </lineage>
</organism>